<dbReference type="EMBL" id="ADZX01000424">
    <property type="protein sequence ID" value="EFK96692.1"/>
    <property type="molecule type" value="Genomic_DNA"/>
</dbReference>
<comment type="caution">
    <text evidence="1">The sequence shown here is derived from an EMBL/GenBank/DDBJ whole genome shotgun (WGS) entry which is preliminary data.</text>
</comment>
<name>D9PIE0_9ZZZZ</name>
<dbReference type="AlphaFoldDB" id="D9PIE0"/>
<gene>
    <name evidence="1" type="ORF">LDC_1298</name>
</gene>
<reference evidence="1" key="2">
    <citation type="journal article" date="2011" name="Microb. Ecol.">
        <title>Taxonomic and Functional Metagenomic Profiling of the Microbial Community in the Anoxic Sediment of a Sub-saline Shallow Lake (Laguna de Carrizo, Central Spain).</title>
        <authorList>
            <person name="Ferrer M."/>
            <person name="Guazzaroni M.E."/>
            <person name="Richter M."/>
            <person name="Garcia-Salamanca A."/>
            <person name="Yarza P."/>
            <person name="Suarez-Suarez A."/>
            <person name="Solano J."/>
            <person name="Alcaide M."/>
            <person name="van Dillewijn P."/>
            <person name="Molina-Henares M.A."/>
            <person name="Lopez-Cortes N."/>
            <person name="Al-Ramahi Y."/>
            <person name="Guerrero C."/>
            <person name="Acosta A."/>
            <person name="de Eugenio L.I."/>
            <person name="Martinez V."/>
            <person name="Marques S."/>
            <person name="Rojo F."/>
            <person name="Santero E."/>
            <person name="Genilloud O."/>
            <person name="Perez-Perez J."/>
            <person name="Rossello-Mora R."/>
            <person name="Ramos J.L."/>
        </authorList>
    </citation>
    <scope>NUCLEOTIDE SEQUENCE</scope>
</reference>
<accession>D9PIE0</accession>
<protein>
    <submittedName>
        <fullName evidence="1">Uncharacterized protein</fullName>
    </submittedName>
</protein>
<feature type="non-terminal residue" evidence="1">
    <location>
        <position position="1"/>
    </location>
</feature>
<sequence>FGGGPTRGERKKFKDWLKGLRTHKGSGKPSLPVITASGEGLVVRKISEPFKTSAEVRKPLLRLPAKKKPVEVEVDIDALIAAELRYAEELKEQKRKKRRKQDEEILLLM</sequence>
<reference evidence="1" key="1">
    <citation type="submission" date="2010-07" db="EMBL/GenBank/DDBJ databases">
        <authorList>
            <consortium name="CONSOLIDER consortium CSD2007-00005"/>
            <person name="Guazzaroni M.-E."/>
            <person name="Richter M."/>
            <person name="Garcia-Salamanca A."/>
            <person name="Yarza P."/>
            <person name="Ferrer M."/>
        </authorList>
    </citation>
    <scope>NUCLEOTIDE SEQUENCE</scope>
</reference>
<organism evidence="1">
    <name type="scientific">sediment metagenome</name>
    <dbReference type="NCBI Taxonomy" id="749907"/>
    <lineage>
        <taxon>unclassified sequences</taxon>
        <taxon>metagenomes</taxon>
        <taxon>ecological metagenomes</taxon>
    </lineage>
</organism>
<evidence type="ECO:0000313" key="1">
    <source>
        <dbReference type="EMBL" id="EFK96692.1"/>
    </source>
</evidence>
<proteinExistence type="predicted"/>